<dbReference type="AlphaFoldDB" id="J9FMM1"/>
<dbReference type="InterPro" id="IPR000032">
    <property type="entry name" value="HPr-like"/>
</dbReference>
<comment type="subcellular location">
    <subcellularLocation>
        <location evidence="1">Cytoplasm</location>
    </subcellularLocation>
</comment>
<dbReference type="EMBL" id="AMCI01005679">
    <property type="protein sequence ID" value="EJW95683.1"/>
    <property type="molecule type" value="Genomic_DNA"/>
</dbReference>
<evidence type="ECO:0000256" key="3">
    <source>
        <dbReference type="ARBA" id="ARBA00022683"/>
    </source>
</evidence>
<sequence length="88" mass="9889">MISEEFTVTNKLGLHARPCALLSKTANLFSSSILLIHKNRTVDAKSILGLMTMAMPYNSTVTIRIEGKDEEKAMLSIRELFQTRFGEQ</sequence>
<name>J9FMM1_9ZZZZ</name>
<gene>
    <name evidence="5" type="ORF">EVA_16211</name>
</gene>
<dbReference type="Pfam" id="PF00381">
    <property type="entry name" value="PTS-HPr"/>
    <property type="match status" value="1"/>
</dbReference>
<evidence type="ECO:0000313" key="5">
    <source>
        <dbReference type="EMBL" id="EJW95683.1"/>
    </source>
</evidence>
<reference evidence="5" key="1">
    <citation type="journal article" date="2012" name="PLoS ONE">
        <title>Gene sets for utilization of primary and secondary nutrition supplies in the distal gut of endangered iberian lynx.</title>
        <authorList>
            <person name="Alcaide M."/>
            <person name="Messina E."/>
            <person name="Richter M."/>
            <person name="Bargiela R."/>
            <person name="Peplies J."/>
            <person name="Huws S.A."/>
            <person name="Newbold C.J."/>
            <person name="Golyshin P.N."/>
            <person name="Simon M.A."/>
            <person name="Lopez G."/>
            <person name="Yakimov M.M."/>
            <person name="Ferrer M."/>
        </authorList>
    </citation>
    <scope>NUCLEOTIDE SEQUENCE</scope>
</reference>
<dbReference type="PRINTS" id="PR00107">
    <property type="entry name" value="PHOSPHOCPHPR"/>
</dbReference>
<proteinExistence type="predicted"/>
<dbReference type="GO" id="GO:0005737">
    <property type="term" value="C:cytoplasm"/>
    <property type="evidence" value="ECO:0007669"/>
    <property type="project" value="UniProtKB-SubCell"/>
</dbReference>
<dbReference type="InterPro" id="IPR035895">
    <property type="entry name" value="HPr-like_sf"/>
</dbReference>
<evidence type="ECO:0000256" key="2">
    <source>
        <dbReference type="ARBA" id="ARBA00022490"/>
    </source>
</evidence>
<accession>J9FMM1</accession>
<organism evidence="5">
    <name type="scientific">gut metagenome</name>
    <dbReference type="NCBI Taxonomy" id="749906"/>
    <lineage>
        <taxon>unclassified sequences</taxon>
        <taxon>metagenomes</taxon>
        <taxon>organismal metagenomes</taxon>
    </lineage>
</organism>
<evidence type="ECO:0000256" key="1">
    <source>
        <dbReference type="ARBA" id="ARBA00004496"/>
    </source>
</evidence>
<keyword evidence="2" id="KW-0963">Cytoplasm</keyword>
<dbReference type="NCBIfam" id="TIGR01003">
    <property type="entry name" value="PTS_HPr_family"/>
    <property type="match status" value="1"/>
</dbReference>
<dbReference type="PROSITE" id="PS51350">
    <property type="entry name" value="PTS_HPR_DOM"/>
    <property type="match status" value="1"/>
</dbReference>
<dbReference type="SUPFAM" id="SSF55594">
    <property type="entry name" value="HPr-like"/>
    <property type="match status" value="1"/>
</dbReference>
<comment type="caution">
    <text evidence="5">The sequence shown here is derived from an EMBL/GenBank/DDBJ whole genome shotgun (WGS) entry which is preliminary data.</text>
</comment>
<dbReference type="CDD" id="cd00367">
    <property type="entry name" value="PTS-HPr_like"/>
    <property type="match status" value="1"/>
</dbReference>
<keyword evidence="3" id="KW-0598">Phosphotransferase system</keyword>
<feature type="domain" description="HPr" evidence="4">
    <location>
        <begin position="1"/>
        <end position="88"/>
    </location>
</feature>
<dbReference type="Gene3D" id="3.30.1340.10">
    <property type="entry name" value="HPr-like"/>
    <property type="match status" value="1"/>
</dbReference>
<dbReference type="GO" id="GO:0016740">
    <property type="term" value="F:transferase activity"/>
    <property type="evidence" value="ECO:0007669"/>
    <property type="project" value="UniProtKB-KW"/>
</dbReference>
<protein>
    <submittedName>
        <fullName evidence="5">Phosphotransferase system, phosphocarrier protein HPr</fullName>
    </submittedName>
</protein>
<dbReference type="PANTHER" id="PTHR33705">
    <property type="entry name" value="PHOSPHOCARRIER PROTEIN HPR"/>
    <property type="match status" value="1"/>
</dbReference>
<keyword evidence="5" id="KW-0808">Transferase</keyword>
<dbReference type="GO" id="GO:0009401">
    <property type="term" value="P:phosphoenolpyruvate-dependent sugar phosphotransferase system"/>
    <property type="evidence" value="ECO:0007669"/>
    <property type="project" value="UniProtKB-KW"/>
</dbReference>
<dbReference type="InterPro" id="IPR050399">
    <property type="entry name" value="HPr"/>
</dbReference>
<dbReference type="PANTHER" id="PTHR33705:SF2">
    <property type="entry name" value="PHOSPHOCARRIER PROTEIN NPR"/>
    <property type="match status" value="1"/>
</dbReference>
<evidence type="ECO:0000259" key="4">
    <source>
        <dbReference type="PROSITE" id="PS51350"/>
    </source>
</evidence>